<keyword evidence="4" id="KW-0233">DNA recombination</keyword>
<dbReference type="AlphaFoldDB" id="U1SGI5"/>
<dbReference type="InterPro" id="IPR002104">
    <property type="entry name" value="Integrase_catalytic"/>
</dbReference>
<evidence type="ECO:0000256" key="2">
    <source>
        <dbReference type="ARBA" id="ARBA00022908"/>
    </source>
</evidence>
<dbReference type="HOGENOM" id="CLU_027562_17_5_11"/>
<name>U1SGI5_9BIFI</name>
<evidence type="ECO:0000259" key="7">
    <source>
        <dbReference type="PROSITE" id="PS51900"/>
    </source>
</evidence>
<dbReference type="InterPro" id="IPR011010">
    <property type="entry name" value="DNA_brk_join_enz"/>
</dbReference>
<evidence type="ECO:0000313" key="9">
    <source>
        <dbReference type="Proteomes" id="UP000016519"/>
    </source>
</evidence>
<dbReference type="GO" id="GO:0006310">
    <property type="term" value="P:DNA recombination"/>
    <property type="evidence" value="ECO:0007669"/>
    <property type="project" value="UniProtKB-KW"/>
</dbReference>
<dbReference type="Proteomes" id="UP000016519">
    <property type="component" value="Unassembled WGS sequence"/>
</dbReference>
<dbReference type="InterPro" id="IPR044068">
    <property type="entry name" value="CB"/>
</dbReference>
<dbReference type="SUPFAM" id="SSF158791">
    <property type="entry name" value="MgtE N-terminal domain-like"/>
    <property type="match status" value="1"/>
</dbReference>
<feature type="domain" description="Tyr recombinase" evidence="6">
    <location>
        <begin position="199"/>
        <end position="394"/>
    </location>
</feature>
<keyword evidence="9" id="KW-1185">Reference proteome</keyword>
<proteinExistence type="inferred from homology"/>
<dbReference type="InterPro" id="IPR004107">
    <property type="entry name" value="Integrase_SAM-like_N"/>
</dbReference>
<evidence type="ECO:0000256" key="3">
    <source>
        <dbReference type="ARBA" id="ARBA00023125"/>
    </source>
</evidence>
<dbReference type="CDD" id="cd01189">
    <property type="entry name" value="INT_ICEBs1_C_like"/>
    <property type="match status" value="1"/>
</dbReference>
<evidence type="ECO:0000256" key="1">
    <source>
        <dbReference type="ARBA" id="ARBA00008857"/>
    </source>
</evidence>
<sequence length="466" mass="53161">MRRFGYIRPITKRGKAYLEASYQPPLELLAKYPNLKKRYTKTMRPEYRPELEAWLYENEQAIKQGIWTPPVRLNRKDLLKDAITLREYAEKYVDEHRKPDGSPLAPTTIAKHREWLDRYIYPTFGSKDIRTIASQDIRDWWDSFGVDTAGNGAVQRFNTYKLLRSIFRHAATTRLDETGRTLIPSTPCTIQPARPRTKHESIVASYKELDILANHMPPYLAVSIYLGGVCGLREGEICALTRKDIDLDSMNVNVDKAVKQVNELGKPRQLIVGDPKSANSVRKVPIPVWLKDTLEEHLIKYVEDEADALIIKAPRTRTVLAPQQLRANWYKALKHVPRLEGMHFHDLRHTALTHYGEAGASLAELMEIAGHSDIKTVTVYQNISREQRERTAERLDSQMQASISSQSVESLEVAKTSVTDPLISVLGNLSVSAQVDVLKSLDKERQARIIAMLPQDRQVELLPLLL</sequence>
<organism evidence="8 9">
    <name type="scientific">Alloscardovia omnicolens F0580</name>
    <dbReference type="NCBI Taxonomy" id="1321816"/>
    <lineage>
        <taxon>Bacteria</taxon>
        <taxon>Bacillati</taxon>
        <taxon>Actinomycetota</taxon>
        <taxon>Actinomycetes</taxon>
        <taxon>Bifidobacteriales</taxon>
        <taxon>Bifidobacteriaceae</taxon>
        <taxon>Alloscardovia</taxon>
    </lineage>
</organism>
<dbReference type="Gene3D" id="1.10.150.130">
    <property type="match status" value="1"/>
</dbReference>
<protein>
    <submittedName>
        <fullName evidence="8">Site-specific recombinase, phage integrase family</fullName>
    </submittedName>
</protein>
<evidence type="ECO:0000256" key="5">
    <source>
        <dbReference type="PROSITE-ProRule" id="PRU01248"/>
    </source>
</evidence>
<dbReference type="PATRIC" id="fig|1321816.3.peg.1388"/>
<evidence type="ECO:0000313" key="8">
    <source>
        <dbReference type="EMBL" id="ERH29772.1"/>
    </source>
</evidence>
<dbReference type="PANTHER" id="PTHR30349">
    <property type="entry name" value="PHAGE INTEGRASE-RELATED"/>
    <property type="match status" value="1"/>
</dbReference>
<dbReference type="Pfam" id="PF00589">
    <property type="entry name" value="Phage_integrase"/>
    <property type="match status" value="1"/>
</dbReference>
<dbReference type="InterPro" id="IPR010998">
    <property type="entry name" value="Integrase_recombinase_N"/>
</dbReference>
<keyword evidence="3 5" id="KW-0238">DNA-binding</keyword>
<dbReference type="GO" id="GO:0015074">
    <property type="term" value="P:DNA integration"/>
    <property type="evidence" value="ECO:0007669"/>
    <property type="project" value="UniProtKB-KW"/>
</dbReference>
<accession>U1SGI5</accession>
<keyword evidence="2" id="KW-0229">DNA integration</keyword>
<dbReference type="InterPro" id="IPR050090">
    <property type="entry name" value="Tyrosine_recombinase_XerCD"/>
</dbReference>
<dbReference type="SUPFAM" id="SSF56349">
    <property type="entry name" value="DNA breaking-rejoining enzymes"/>
    <property type="match status" value="1"/>
</dbReference>
<dbReference type="InterPro" id="IPR013762">
    <property type="entry name" value="Integrase-like_cat_sf"/>
</dbReference>
<evidence type="ECO:0000256" key="4">
    <source>
        <dbReference type="ARBA" id="ARBA00023172"/>
    </source>
</evidence>
<dbReference type="Gene3D" id="1.10.443.10">
    <property type="entry name" value="Intergrase catalytic core"/>
    <property type="match status" value="1"/>
</dbReference>
<dbReference type="Pfam" id="PF14659">
    <property type="entry name" value="Phage_int_SAM_3"/>
    <property type="match status" value="1"/>
</dbReference>
<comment type="caution">
    <text evidence="8">The sequence shown here is derived from an EMBL/GenBank/DDBJ whole genome shotgun (WGS) entry which is preliminary data.</text>
</comment>
<evidence type="ECO:0000259" key="6">
    <source>
        <dbReference type="PROSITE" id="PS51898"/>
    </source>
</evidence>
<comment type="similarity">
    <text evidence="1">Belongs to the 'phage' integrase family.</text>
</comment>
<feature type="domain" description="Core-binding (CB)" evidence="7">
    <location>
        <begin position="83"/>
        <end position="171"/>
    </location>
</feature>
<reference evidence="8 9" key="1">
    <citation type="submission" date="2013-08" db="EMBL/GenBank/DDBJ databases">
        <authorList>
            <person name="Weinstock G."/>
            <person name="Sodergren E."/>
            <person name="Wylie T."/>
            <person name="Fulton L."/>
            <person name="Fulton R."/>
            <person name="Fronick C."/>
            <person name="O'Laughlin M."/>
            <person name="Godfrey J."/>
            <person name="Miner T."/>
            <person name="Herter B."/>
            <person name="Appelbaum E."/>
            <person name="Cordes M."/>
            <person name="Lek S."/>
            <person name="Wollam A."/>
            <person name="Pepin K.H."/>
            <person name="Palsikar V.B."/>
            <person name="Mitreva M."/>
            <person name="Wilson R.K."/>
        </authorList>
    </citation>
    <scope>NUCLEOTIDE SEQUENCE [LARGE SCALE GENOMIC DNA]</scope>
    <source>
        <strain evidence="8 9">F0580</strain>
    </source>
</reference>
<dbReference type="GO" id="GO:0003677">
    <property type="term" value="F:DNA binding"/>
    <property type="evidence" value="ECO:0007669"/>
    <property type="project" value="UniProtKB-UniRule"/>
</dbReference>
<dbReference type="PROSITE" id="PS51900">
    <property type="entry name" value="CB"/>
    <property type="match status" value="1"/>
</dbReference>
<dbReference type="EMBL" id="AWSI01000041">
    <property type="protein sequence ID" value="ERH29772.1"/>
    <property type="molecule type" value="Genomic_DNA"/>
</dbReference>
<dbReference type="PANTHER" id="PTHR30349:SF64">
    <property type="entry name" value="PROPHAGE INTEGRASE INTD-RELATED"/>
    <property type="match status" value="1"/>
</dbReference>
<dbReference type="PROSITE" id="PS51898">
    <property type="entry name" value="TYR_RECOMBINASE"/>
    <property type="match status" value="1"/>
</dbReference>
<gene>
    <name evidence="8" type="ORF">HMPREF9244_01572</name>
</gene>